<keyword evidence="2" id="KW-1185">Reference proteome</keyword>
<dbReference type="InterPro" id="IPR051082">
    <property type="entry name" value="Pentapeptide-BTB/POZ_domain"/>
</dbReference>
<dbReference type="Proteomes" id="UP001602119">
    <property type="component" value="Unassembled WGS sequence"/>
</dbReference>
<comment type="caution">
    <text evidence="1">The sequence shown here is derived from an EMBL/GenBank/DDBJ whole genome shotgun (WGS) entry which is preliminary data.</text>
</comment>
<dbReference type="PANTHER" id="PTHR14136:SF17">
    <property type="entry name" value="BTB_POZ DOMAIN-CONTAINING PROTEIN KCTD9"/>
    <property type="match status" value="1"/>
</dbReference>
<evidence type="ECO:0000313" key="2">
    <source>
        <dbReference type="Proteomes" id="UP001602119"/>
    </source>
</evidence>
<gene>
    <name evidence="1" type="ORF">ACFY05_23420</name>
</gene>
<protein>
    <submittedName>
        <fullName evidence="1">Pentapeptide repeat-containing protein</fullName>
    </submittedName>
</protein>
<proteinExistence type="predicted"/>
<dbReference type="PANTHER" id="PTHR14136">
    <property type="entry name" value="BTB_POZ DOMAIN-CONTAINING PROTEIN KCTD9"/>
    <property type="match status" value="1"/>
</dbReference>
<organism evidence="1 2">
    <name type="scientific">Microtetraspora fusca</name>
    <dbReference type="NCBI Taxonomy" id="1997"/>
    <lineage>
        <taxon>Bacteria</taxon>
        <taxon>Bacillati</taxon>
        <taxon>Actinomycetota</taxon>
        <taxon>Actinomycetes</taxon>
        <taxon>Streptosporangiales</taxon>
        <taxon>Streptosporangiaceae</taxon>
        <taxon>Microtetraspora</taxon>
    </lineage>
</organism>
<reference evidence="1 2" key="1">
    <citation type="submission" date="2024-10" db="EMBL/GenBank/DDBJ databases">
        <title>The Natural Products Discovery Center: Release of the First 8490 Sequenced Strains for Exploring Actinobacteria Biosynthetic Diversity.</title>
        <authorList>
            <person name="Kalkreuter E."/>
            <person name="Kautsar S.A."/>
            <person name="Yang D."/>
            <person name="Bader C.D."/>
            <person name="Teijaro C.N."/>
            <person name="Fluegel L."/>
            <person name="Davis C.M."/>
            <person name="Simpson J.R."/>
            <person name="Lauterbach L."/>
            <person name="Steele A.D."/>
            <person name="Gui C."/>
            <person name="Meng S."/>
            <person name="Li G."/>
            <person name="Viehrig K."/>
            <person name="Ye F."/>
            <person name="Su P."/>
            <person name="Kiefer A.F."/>
            <person name="Nichols A."/>
            <person name="Cepeda A.J."/>
            <person name="Yan W."/>
            <person name="Fan B."/>
            <person name="Jiang Y."/>
            <person name="Adhikari A."/>
            <person name="Zheng C.-J."/>
            <person name="Schuster L."/>
            <person name="Cowan T.M."/>
            <person name="Smanski M.J."/>
            <person name="Chevrette M.G."/>
            <person name="De Carvalho L.P.S."/>
            <person name="Shen B."/>
        </authorList>
    </citation>
    <scope>NUCLEOTIDE SEQUENCE [LARGE SCALE GENOMIC DNA]</scope>
    <source>
        <strain evidence="1 2">NPDC001281</strain>
    </source>
</reference>
<name>A0ABW6V903_MICFU</name>
<dbReference type="EMBL" id="JBIAXI010000014">
    <property type="protein sequence ID" value="MFF4775805.1"/>
    <property type="molecule type" value="Genomic_DNA"/>
</dbReference>
<dbReference type="Gene3D" id="2.160.20.80">
    <property type="entry name" value="E3 ubiquitin-protein ligase SopA"/>
    <property type="match status" value="1"/>
</dbReference>
<dbReference type="RefSeq" id="WP_387344039.1">
    <property type="nucleotide sequence ID" value="NZ_JBIAXI010000014.1"/>
</dbReference>
<evidence type="ECO:0000313" key="1">
    <source>
        <dbReference type="EMBL" id="MFF4775805.1"/>
    </source>
</evidence>
<sequence length="144" mass="15883">MTYMNDKASPKQLLNSLPLYATVERQVFDGQDLASLRPQQLWFVRCSFVGVDLRHSALDGCSFKLCDLSMAHLRGASLRGVSMAGCNLRAADLRDTDLTAARFSSVNTGTPPHGLTDVTDAKFDNAITRDMKFKQVIGIPSRFI</sequence>
<dbReference type="SUPFAM" id="SSF141571">
    <property type="entry name" value="Pentapeptide repeat-like"/>
    <property type="match status" value="1"/>
</dbReference>
<accession>A0ABW6V903</accession>
<dbReference type="InterPro" id="IPR001646">
    <property type="entry name" value="5peptide_repeat"/>
</dbReference>
<dbReference type="Pfam" id="PF00805">
    <property type="entry name" value="Pentapeptide"/>
    <property type="match status" value="1"/>
</dbReference>